<feature type="binding site" evidence="9">
    <location>
        <position position="460"/>
    </location>
    <ligand>
        <name>[4Fe-4S] cluster</name>
        <dbReference type="ChEBI" id="CHEBI:49883"/>
    </ligand>
</feature>
<keyword evidence="9" id="KW-0479">Metal-binding</keyword>
<keyword evidence="9" id="KW-0411">Iron-sulfur</keyword>
<comment type="cofactor">
    <cofactor evidence="9">
        <name>[4Fe-4S] cluster</name>
        <dbReference type="ChEBI" id="CHEBI:49883"/>
    </cofactor>
    <text evidence="9">Binds 1 [4Fe-4S] cluster per subunit.</text>
</comment>
<dbReference type="PIRSF" id="PIRSF000485">
    <property type="entry name" value="Amd_phspho_trans"/>
    <property type="match status" value="1"/>
</dbReference>
<dbReference type="CDD" id="cd06223">
    <property type="entry name" value="PRTases_typeI"/>
    <property type="match status" value="1"/>
</dbReference>
<dbReference type="EC" id="2.4.2.14" evidence="3 8"/>
<dbReference type="InterPro" id="IPR029055">
    <property type="entry name" value="Ntn_hydrolases_N"/>
</dbReference>
<dbReference type="GO" id="GO:0006189">
    <property type="term" value="P:'de novo' IMP biosynthetic process"/>
    <property type="evidence" value="ECO:0007669"/>
    <property type="project" value="UniProtKB-UniPathway"/>
</dbReference>
<dbReference type="SUPFAM" id="SSF56235">
    <property type="entry name" value="N-terminal nucleophile aminohydrolases (Ntn hydrolases)"/>
    <property type="match status" value="1"/>
</dbReference>
<dbReference type="OrthoDB" id="9801213at2"/>
<dbReference type="InterPro" id="IPR017932">
    <property type="entry name" value="GATase_2_dom"/>
</dbReference>
<dbReference type="GO" id="GO:0051536">
    <property type="term" value="F:iron-sulfur cluster binding"/>
    <property type="evidence" value="ECO:0007669"/>
    <property type="project" value="UniProtKB-KW"/>
</dbReference>
<dbReference type="AlphaFoldDB" id="S7UUN9"/>
<reference evidence="11 12" key="1">
    <citation type="journal article" date="2013" name="Genome Announc.">
        <title>Draft genome sequences for three mercury-methylating, sulfate-reducing bacteria.</title>
        <authorList>
            <person name="Brown S.D."/>
            <person name="Hurt R.A.Jr."/>
            <person name="Gilmour C.C."/>
            <person name="Elias D.A."/>
        </authorList>
    </citation>
    <scope>NUCLEOTIDE SEQUENCE [LARGE SCALE GENOMIC DNA]</scope>
    <source>
        <strain evidence="11 12">DSM 2059</strain>
    </source>
</reference>
<evidence type="ECO:0000256" key="8">
    <source>
        <dbReference type="PIRNR" id="PIRNR000485"/>
    </source>
</evidence>
<keyword evidence="9" id="KW-0408">Iron</keyword>
<feature type="domain" description="Glutamine amidotransferase type-2" evidence="10">
    <location>
        <begin position="1"/>
        <end position="217"/>
    </location>
</feature>
<keyword evidence="4 8" id="KW-0328">Glycosyltransferase</keyword>
<name>S7UUN9_DESML</name>
<dbReference type="UniPathway" id="UPA00074">
    <property type="reaction ID" value="UER00124"/>
</dbReference>
<dbReference type="Gene3D" id="3.40.50.2020">
    <property type="match status" value="1"/>
</dbReference>
<dbReference type="InterPro" id="IPR005854">
    <property type="entry name" value="PurF"/>
</dbReference>
<dbReference type="GO" id="GO:0009113">
    <property type="term" value="P:purine nucleobase biosynthetic process"/>
    <property type="evidence" value="ECO:0007669"/>
    <property type="project" value="InterPro"/>
</dbReference>
<evidence type="ECO:0000256" key="1">
    <source>
        <dbReference type="ARBA" id="ARBA00005209"/>
    </source>
</evidence>
<evidence type="ECO:0000256" key="4">
    <source>
        <dbReference type="ARBA" id="ARBA00022676"/>
    </source>
</evidence>
<accession>S7UUN9</accession>
<dbReference type="eggNOG" id="COG0034">
    <property type="taxonomic scope" value="Bacteria"/>
</dbReference>
<evidence type="ECO:0000256" key="9">
    <source>
        <dbReference type="PIRSR" id="PIRSR000485-3"/>
    </source>
</evidence>
<evidence type="ECO:0000256" key="5">
    <source>
        <dbReference type="ARBA" id="ARBA00022679"/>
    </source>
</evidence>
<dbReference type="Proteomes" id="UP000014977">
    <property type="component" value="Unassembled WGS sequence"/>
</dbReference>
<evidence type="ECO:0000256" key="6">
    <source>
        <dbReference type="ARBA" id="ARBA00022755"/>
    </source>
</evidence>
<dbReference type="SUPFAM" id="SSF53271">
    <property type="entry name" value="PRTase-like"/>
    <property type="match status" value="1"/>
</dbReference>
<feature type="binding site" evidence="9">
    <location>
        <position position="232"/>
    </location>
    <ligand>
        <name>[4Fe-4S] cluster</name>
        <dbReference type="ChEBI" id="CHEBI:49883"/>
    </ligand>
</feature>
<dbReference type="STRING" id="897.B2D07_07510"/>
<comment type="pathway">
    <text evidence="1 8">Purine metabolism; IMP biosynthesis via de novo pathway; N(1)-(5-phospho-D-ribosyl)glycinamide from 5-phospho-alpha-D-ribose 1-diphosphate: step 1/2.</text>
</comment>
<proteinExistence type="inferred from homology"/>
<keyword evidence="6 8" id="KW-0658">Purine biosynthesis</keyword>
<comment type="caution">
    <text evidence="11">The sequence shown here is derived from an EMBL/GenBank/DDBJ whole genome shotgun (WGS) entry which is preliminary data.</text>
</comment>
<evidence type="ECO:0000313" key="12">
    <source>
        <dbReference type="Proteomes" id="UP000014977"/>
    </source>
</evidence>
<evidence type="ECO:0000259" key="10">
    <source>
        <dbReference type="PROSITE" id="PS51278"/>
    </source>
</evidence>
<dbReference type="Pfam" id="PF13537">
    <property type="entry name" value="GATase_7"/>
    <property type="match status" value="1"/>
</dbReference>
<dbReference type="PATRIC" id="fig|1121405.3.peg.3050"/>
<organism evidence="11 12">
    <name type="scientific">Desulfococcus multivorans DSM 2059</name>
    <dbReference type="NCBI Taxonomy" id="1121405"/>
    <lineage>
        <taxon>Bacteria</taxon>
        <taxon>Pseudomonadati</taxon>
        <taxon>Thermodesulfobacteriota</taxon>
        <taxon>Desulfobacteria</taxon>
        <taxon>Desulfobacterales</taxon>
        <taxon>Desulfococcaceae</taxon>
        <taxon>Desulfococcus</taxon>
    </lineage>
</organism>
<dbReference type="RefSeq" id="WP_020878042.1">
    <property type="nucleotide sequence ID" value="NZ_ATHJ01000099.1"/>
</dbReference>
<dbReference type="InterPro" id="IPR029057">
    <property type="entry name" value="PRTase-like"/>
</dbReference>
<keyword evidence="12" id="KW-1185">Reference proteome</keyword>
<comment type="catalytic activity">
    <reaction evidence="8">
        <text>5-phospho-beta-D-ribosylamine + L-glutamate + diphosphate = 5-phospho-alpha-D-ribose 1-diphosphate + L-glutamine + H2O</text>
        <dbReference type="Rhea" id="RHEA:14905"/>
        <dbReference type="ChEBI" id="CHEBI:15377"/>
        <dbReference type="ChEBI" id="CHEBI:29985"/>
        <dbReference type="ChEBI" id="CHEBI:33019"/>
        <dbReference type="ChEBI" id="CHEBI:58017"/>
        <dbReference type="ChEBI" id="CHEBI:58359"/>
        <dbReference type="ChEBI" id="CHEBI:58681"/>
        <dbReference type="EC" id="2.4.2.14"/>
    </reaction>
</comment>
<protein>
    <recommendedName>
        <fullName evidence="3 8">Amidophosphoribosyltransferase</fullName>
        <shortName evidence="8">ATase</shortName>
        <ecNumber evidence="3 8">2.4.2.14</ecNumber>
    </recommendedName>
    <alternativeName>
        <fullName evidence="8">Glutamine phosphoribosylpyrophosphate amidotransferase</fullName>
    </alternativeName>
</protein>
<dbReference type="PROSITE" id="PS51278">
    <property type="entry name" value="GATASE_TYPE_2"/>
    <property type="match status" value="1"/>
</dbReference>
<evidence type="ECO:0000256" key="3">
    <source>
        <dbReference type="ARBA" id="ARBA00011941"/>
    </source>
</evidence>
<comment type="similarity">
    <text evidence="2 8">In the C-terminal section; belongs to the purine/pyrimidine phosphoribosyltransferase family.</text>
</comment>
<gene>
    <name evidence="11" type="ORF">dsmv_2975</name>
</gene>
<evidence type="ECO:0000256" key="2">
    <source>
        <dbReference type="ARBA" id="ARBA00010138"/>
    </source>
</evidence>
<dbReference type="PANTHER" id="PTHR11907">
    <property type="entry name" value="AMIDOPHOSPHORIBOSYLTRANSFERASE"/>
    <property type="match status" value="1"/>
</dbReference>
<dbReference type="GO" id="GO:0004044">
    <property type="term" value="F:amidophosphoribosyltransferase activity"/>
    <property type="evidence" value="ECO:0007669"/>
    <property type="project" value="UniProtKB-EC"/>
</dbReference>
<feature type="binding site" evidence="9">
    <location>
        <position position="379"/>
    </location>
    <ligand>
        <name>[4Fe-4S] cluster</name>
        <dbReference type="ChEBI" id="CHEBI:49883"/>
    </ligand>
</feature>
<dbReference type="GO" id="GO:0046872">
    <property type="term" value="F:metal ion binding"/>
    <property type="evidence" value="ECO:0007669"/>
    <property type="project" value="UniProtKB-KW"/>
</dbReference>
<dbReference type="Gene3D" id="3.60.20.10">
    <property type="entry name" value="Glutamine Phosphoribosylpyrophosphate, subunit 1, domain 1"/>
    <property type="match status" value="1"/>
</dbReference>
<dbReference type="InterPro" id="IPR000836">
    <property type="entry name" value="PRTase_dom"/>
</dbReference>
<evidence type="ECO:0000256" key="7">
    <source>
        <dbReference type="ARBA" id="ARBA00022962"/>
    </source>
</evidence>
<keyword evidence="5 8" id="KW-0808">Transferase</keyword>
<evidence type="ECO:0000313" key="11">
    <source>
        <dbReference type="EMBL" id="EPR37764.1"/>
    </source>
</evidence>
<sequence>MGGLFGISSASDCVSELYYGTDYHSHLGTRRGGMAVSGGKGIQRAIHNIENSYFRTKFESELDRFEGTRGIGIISDTDPQPLVLGSHLGTFALACVGKINNQEDLIRGAFAKRGYFADTTGGAVKPTELAARLICEEGSFEEGIANAQAGIRGSCTLLLLTHRGIYAARDRLGRTPLIIGRRNDAMAVSSETSAFPNLGFEVDHFLGPGEIVRITPDGWEQLASPGKQMQICAFLWIYYGYPASEYEGINVEWVRNRCGEALARNDDAVVDFVSGIPDSGIGHALGYANEKQVPYRRAFVKYTPTWPRSFMPQNQKMRDLVARMKLIPVRRLIGGQRILFCEDSIVRGTQLKENVQILFDYGAREVHMRPACPTLIYPCEFLNFSTSRSTLDLASRKVIRKLEGDENHDLAAYVAHGSKKNLAMVEEIRRMLRLTTLQYQRLDDMVAAIGLPRDRVCTHCWDGSSYGY</sequence>
<keyword evidence="7 11" id="KW-0315">Glutamine amidotransferase</keyword>
<dbReference type="EMBL" id="ATHJ01000099">
    <property type="protein sequence ID" value="EPR37764.1"/>
    <property type="molecule type" value="Genomic_DNA"/>
</dbReference>
<feature type="binding site" evidence="9">
    <location>
        <position position="457"/>
    </location>
    <ligand>
        <name>[4Fe-4S] cluster</name>
        <dbReference type="ChEBI" id="CHEBI:49883"/>
    </ligand>
</feature>